<reference evidence="2 3" key="1">
    <citation type="submission" date="2020-07" db="EMBL/GenBank/DDBJ databases">
        <title>Spirosoma foliorum sp. nov., isolated from the leaves on the Nejang mountain Korea, Republic of.</title>
        <authorList>
            <person name="Ho H."/>
            <person name="Lee Y.-J."/>
            <person name="Nurcahyanto D.-A."/>
            <person name="Kim S.-G."/>
        </authorList>
    </citation>
    <scope>NUCLEOTIDE SEQUENCE [LARGE SCALE GENOMIC DNA]</scope>
    <source>
        <strain evidence="2 3">PL0136</strain>
    </source>
</reference>
<dbReference type="SUPFAM" id="SSF75005">
    <property type="entry name" value="Arabinanase/levansucrase/invertase"/>
    <property type="match status" value="1"/>
</dbReference>
<feature type="chain" id="PRO_5028915984" evidence="1">
    <location>
        <begin position="23"/>
        <end position="353"/>
    </location>
</feature>
<name>A0A7G5H126_9BACT</name>
<sequence>MKNRLPILCLFVCFLGLQNAFSQNERYVDGRPAARHRVDCNDQGIVLHYGDGKDSCDVYGAREAVLNKVGDTYYLFYDGAGKDGWKACLATSADLTTWTKKGAVLELGDSTKNDAKSASSPWVINNKNTWHMFYLGTPNATPAPDRIPSFPYLTMKATSSSIEGPWIKQYDLQPFTTKPNTFYALTASPGFIVRYKQEFLQFFSGSANKNKVVQRTIGLARTRDLNSTWNIIETPVFPQEEQIENSSLYYDKSQKMWYLFTNHIGITKEGVEFTDAIWVYWTKDILHWQKDNKAIILDKQNCNWSKGAIGMPTVVQVGNRLALLYDAAPGESISHMRRNIGLAWISLPIQIHN</sequence>
<dbReference type="Gene3D" id="2.115.10.20">
    <property type="entry name" value="Glycosyl hydrolase domain, family 43"/>
    <property type="match status" value="2"/>
</dbReference>
<dbReference type="AlphaFoldDB" id="A0A7G5H126"/>
<keyword evidence="3" id="KW-1185">Reference proteome</keyword>
<dbReference type="InterPro" id="IPR023296">
    <property type="entry name" value="Glyco_hydro_beta-prop_sf"/>
</dbReference>
<dbReference type="EMBL" id="CP059732">
    <property type="protein sequence ID" value="QMW04818.1"/>
    <property type="molecule type" value="Genomic_DNA"/>
</dbReference>
<feature type="signal peptide" evidence="1">
    <location>
        <begin position="1"/>
        <end position="22"/>
    </location>
</feature>
<organism evidence="2 3">
    <name type="scientific">Spirosoma foliorum</name>
    <dbReference type="NCBI Taxonomy" id="2710596"/>
    <lineage>
        <taxon>Bacteria</taxon>
        <taxon>Pseudomonadati</taxon>
        <taxon>Bacteroidota</taxon>
        <taxon>Cytophagia</taxon>
        <taxon>Cytophagales</taxon>
        <taxon>Cytophagaceae</taxon>
        <taxon>Spirosoma</taxon>
    </lineage>
</organism>
<gene>
    <name evidence="2" type="ORF">H3H32_07820</name>
</gene>
<dbReference type="Proteomes" id="UP000515369">
    <property type="component" value="Chromosome"/>
</dbReference>
<keyword evidence="1" id="KW-0732">Signal</keyword>
<protein>
    <submittedName>
        <fullName evidence="2">Uncharacterized protein</fullName>
    </submittedName>
</protein>
<proteinExistence type="predicted"/>
<dbReference type="RefSeq" id="WP_182462170.1">
    <property type="nucleotide sequence ID" value="NZ_CP059732.1"/>
</dbReference>
<evidence type="ECO:0000313" key="3">
    <source>
        <dbReference type="Proteomes" id="UP000515369"/>
    </source>
</evidence>
<evidence type="ECO:0000256" key="1">
    <source>
        <dbReference type="SAM" id="SignalP"/>
    </source>
</evidence>
<dbReference type="KEGG" id="sfol:H3H32_07820"/>
<accession>A0A7G5H126</accession>
<evidence type="ECO:0000313" key="2">
    <source>
        <dbReference type="EMBL" id="QMW04818.1"/>
    </source>
</evidence>